<reference evidence="3" key="1">
    <citation type="submission" date="2016-03" db="EMBL/GenBank/DDBJ databases">
        <title>Complete genome sequence of the type strain Actinoalloteichus hymeniacidonis DSM 45092.</title>
        <authorList>
            <person name="Schaffert L."/>
            <person name="Albersmeier A."/>
            <person name="Winkler A."/>
            <person name="Kalinowski J."/>
            <person name="Zotchev S."/>
            <person name="Ruckert C."/>
        </authorList>
    </citation>
    <scope>NUCLEOTIDE SEQUENCE [LARGE SCALE GENOMIC DNA]</scope>
    <source>
        <strain evidence="3">HPA177(T) (DSM 45092(T))</strain>
    </source>
</reference>
<dbReference type="Proteomes" id="UP000095210">
    <property type="component" value="Chromosome"/>
</dbReference>
<organism evidence="2 3">
    <name type="scientific">Actinoalloteichus hymeniacidonis</name>
    <dbReference type="NCBI Taxonomy" id="340345"/>
    <lineage>
        <taxon>Bacteria</taxon>
        <taxon>Bacillati</taxon>
        <taxon>Actinomycetota</taxon>
        <taxon>Actinomycetes</taxon>
        <taxon>Pseudonocardiales</taxon>
        <taxon>Pseudonocardiaceae</taxon>
        <taxon>Actinoalloteichus</taxon>
    </lineage>
</organism>
<dbReference type="KEGG" id="ahm:TL08_25485"/>
<name>A0AAC9HUX5_9PSEU</name>
<evidence type="ECO:0000313" key="2">
    <source>
        <dbReference type="EMBL" id="AOS65873.1"/>
    </source>
</evidence>
<dbReference type="AlphaFoldDB" id="A0AAC9HUX5"/>
<evidence type="ECO:0000256" key="1">
    <source>
        <dbReference type="SAM" id="MobiDB-lite"/>
    </source>
</evidence>
<keyword evidence="3" id="KW-1185">Reference proteome</keyword>
<proteinExistence type="predicted"/>
<dbReference type="EMBL" id="CP014859">
    <property type="protein sequence ID" value="AOS65873.1"/>
    <property type="molecule type" value="Genomic_DNA"/>
</dbReference>
<dbReference type="RefSeq" id="WP_069852663.1">
    <property type="nucleotide sequence ID" value="NZ_CP014859.1"/>
</dbReference>
<feature type="region of interest" description="Disordered" evidence="1">
    <location>
        <begin position="39"/>
        <end position="64"/>
    </location>
</feature>
<accession>A0AAC9HUX5</accession>
<sequence length="64" mass="6836">MNPADRSLLSRIAALLDVLDPPPPELSLRATESVAAGMAWATDVPHPPADPTRPQPGDSNRPER</sequence>
<feature type="compositionally biased region" description="Pro residues" evidence="1">
    <location>
        <begin position="45"/>
        <end position="54"/>
    </location>
</feature>
<evidence type="ECO:0000313" key="3">
    <source>
        <dbReference type="Proteomes" id="UP000095210"/>
    </source>
</evidence>
<gene>
    <name evidence="2" type="ORF">TL08_25485</name>
</gene>
<protein>
    <submittedName>
        <fullName evidence="2">Uncharacterized protein</fullName>
    </submittedName>
</protein>